<dbReference type="RefSeq" id="WP_189780526.1">
    <property type="nucleotide sequence ID" value="NZ_BNAT01000001.1"/>
</dbReference>
<reference evidence="2" key="2">
    <citation type="submission" date="2020-09" db="EMBL/GenBank/DDBJ databases">
        <authorList>
            <person name="Sun Q."/>
            <person name="Zhou Y."/>
        </authorList>
    </citation>
    <scope>NUCLEOTIDE SEQUENCE</scope>
    <source>
        <strain evidence="2">CGMCC 4.7403</strain>
    </source>
</reference>
<sequence length="85" mass="8686">MTDNRNPRVAPHAAAVNITVEGPAQLVVATTIASADHGSRSEIAAPAVAEPDAGPPFWHRTSVIWSAVAALAATTTAVLAWVFGS</sequence>
<protein>
    <submittedName>
        <fullName evidence="2">Uncharacterized protein</fullName>
    </submittedName>
</protein>
<evidence type="ECO:0000313" key="2">
    <source>
        <dbReference type="EMBL" id="GHH81408.1"/>
    </source>
</evidence>
<keyword evidence="3" id="KW-1185">Reference proteome</keyword>
<dbReference type="EMBL" id="BNAT01000001">
    <property type="protein sequence ID" value="GHH81408.1"/>
    <property type="molecule type" value="Genomic_DNA"/>
</dbReference>
<evidence type="ECO:0000313" key="3">
    <source>
        <dbReference type="Proteomes" id="UP000603227"/>
    </source>
</evidence>
<name>A0A919GBY4_9ACTN</name>
<keyword evidence="1" id="KW-0472">Membrane</keyword>
<keyword evidence="1" id="KW-0812">Transmembrane</keyword>
<evidence type="ECO:0000256" key="1">
    <source>
        <dbReference type="SAM" id="Phobius"/>
    </source>
</evidence>
<keyword evidence="1" id="KW-1133">Transmembrane helix</keyword>
<organism evidence="2 3">
    <name type="scientific">Streptomyces capitiformicae</name>
    <dbReference type="NCBI Taxonomy" id="2014920"/>
    <lineage>
        <taxon>Bacteria</taxon>
        <taxon>Bacillati</taxon>
        <taxon>Actinomycetota</taxon>
        <taxon>Actinomycetes</taxon>
        <taxon>Kitasatosporales</taxon>
        <taxon>Streptomycetaceae</taxon>
        <taxon>Streptomyces</taxon>
    </lineage>
</organism>
<reference evidence="2" key="1">
    <citation type="journal article" date="2014" name="Int. J. Syst. Evol. Microbiol.">
        <title>Complete genome sequence of Corynebacterium casei LMG S-19264T (=DSM 44701T), isolated from a smear-ripened cheese.</title>
        <authorList>
            <consortium name="US DOE Joint Genome Institute (JGI-PGF)"/>
            <person name="Walter F."/>
            <person name="Albersmeier A."/>
            <person name="Kalinowski J."/>
            <person name="Ruckert C."/>
        </authorList>
    </citation>
    <scope>NUCLEOTIDE SEQUENCE</scope>
    <source>
        <strain evidence="2">CGMCC 4.7403</strain>
    </source>
</reference>
<gene>
    <name evidence="2" type="ORF">GCM10017771_03240</name>
</gene>
<comment type="caution">
    <text evidence="2">The sequence shown here is derived from an EMBL/GenBank/DDBJ whole genome shotgun (WGS) entry which is preliminary data.</text>
</comment>
<feature type="transmembrane region" description="Helical" evidence="1">
    <location>
        <begin position="63"/>
        <end position="83"/>
    </location>
</feature>
<dbReference type="Proteomes" id="UP000603227">
    <property type="component" value="Unassembled WGS sequence"/>
</dbReference>
<accession>A0A919GBY4</accession>
<dbReference type="AlphaFoldDB" id="A0A919GBY4"/>
<proteinExistence type="predicted"/>